<comment type="caution">
    <text evidence="1">The sequence shown here is derived from an EMBL/GenBank/DDBJ whole genome shotgun (WGS) entry which is preliminary data.</text>
</comment>
<reference evidence="1 2" key="1">
    <citation type="journal article" date="2019" name="Int. J. Syst. Evol. Microbiol.">
        <title>The Global Catalogue of Microorganisms (GCM) 10K type strain sequencing project: providing services to taxonomists for standard genome sequencing and annotation.</title>
        <authorList>
            <consortium name="The Broad Institute Genomics Platform"/>
            <consortium name="The Broad Institute Genome Sequencing Center for Infectious Disease"/>
            <person name="Wu L."/>
            <person name="Ma J."/>
        </authorList>
    </citation>
    <scope>NUCLEOTIDE SEQUENCE [LARGE SCALE GENOMIC DNA]</scope>
    <source>
        <strain evidence="1 2">GX26</strain>
    </source>
</reference>
<dbReference type="EMBL" id="JBHSXN010000002">
    <property type="protein sequence ID" value="MFC6953387.1"/>
    <property type="molecule type" value="Genomic_DNA"/>
</dbReference>
<sequence>MERTRLLAGVVLALLVAVAGFAVLGGEPAETLSISNERDGTAVVEVYQVDADATVVLERADGSSTTTQPGDVDSLDDVTTVRVPANTSREAIPIFPNGTATADASQTGSRFVYVVHDGDPDGRTYLAVGLVDCGDANPSANVTITDDDATLEAGPCE</sequence>
<proteinExistence type="predicted"/>
<evidence type="ECO:0000313" key="2">
    <source>
        <dbReference type="Proteomes" id="UP001596395"/>
    </source>
</evidence>
<dbReference type="RefSeq" id="WP_336350347.1">
    <property type="nucleotide sequence ID" value="NZ_JAZAQL010000002.1"/>
</dbReference>
<accession>A0ABD5VJP3</accession>
<gene>
    <name evidence="1" type="ORF">ACFQGB_10985</name>
</gene>
<name>A0ABD5VJP3_9EURY</name>
<organism evidence="1 2">
    <name type="scientific">Halorubellus litoreus</name>
    <dbReference type="NCBI Taxonomy" id="755308"/>
    <lineage>
        <taxon>Archaea</taxon>
        <taxon>Methanobacteriati</taxon>
        <taxon>Methanobacteriota</taxon>
        <taxon>Stenosarchaea group</taxon>
        <taxon>Halobacteria</taxon>
        <taxon>Halobacteriales</taxon>
        <taxon>Halorubellaceae</taxon>
        <taxon>Halorubellus</taxon>
    </lineage>
</organism>
<dbReference type="InterPro" id="IPR058994">
    <property type="entry name" value="Ig-containing_halobact"/>
</dbReference>
<evidence type="ECO:0000313" key="1">
    <source>
        <dbReference type="EMBL" id="MFC6953387.1"/>
    </source>
</evidence>
<dbReference type="Proteomes" id="UP001596395">
    <property type="component" value="Unassembled WGS sequence"/>
</dbReference>
<dbReference type="AlphaFoldDB" id="A0ABD5VJP3"/>
<protein>
    <recommendedName>
        <fullName evidence="3">Type IV pilin</fullName>
    </recommendedName>
</protein>
<dbReference type="Pfam" id="PF26515">
    <property type="entry name" value="Ig_halo_2"/>
    <property type="match status" value="1"/>
</dbReference>
<evidence type="ECO:0008006" key="3">
    <source>
        <dbReference type="Google" id="ProtNLM"/>
    </source>
</evidence>
<keyword evidence="2" id="KW-1185">Reference proteome</keyword>